<dbReference type="InterPro" id="IPR035500">
    <property type="entry name" value="NHR-like_dom_sf"/>
</dbReference>
<comment type="subcellular location">
    <subcellularLocation>
        <location evidence="1 12">Nucleus</location>
    </subcellularLocation>
</comment>
<feature type="region of interest" description="Disordered" evidence="13">
    <location>
        <begin position="177"/>
        <end position="212"/>
    </location>
</feature>
<keyword evidence="7 12" id="KW-0238">DNA-binding</keyword>
<dbReference type="SUPFAM" id="SSF57716">
    <property type="entry name" value="Glucocorticoid receptor-like (DNA-binding domain)"/>
    <property type="match status" value="1"/>
</dbReference>
<evidence type="ECO:0000256" key="13">
    <source>
        <dbReference type="SAM" id="MobiDB-lite"/>
    </source>
</evidence>
<keyword evidence="16" id="KW-1185">Reference proteome</keyword>
<dbReference type="InterPro" id="IPR013088">
    <property type="entry name" value="Znf_NHR/GATA"/>
</dbReference>
<feature type="domain" description="Nuclear receptor" evidence="14">
    <location>
        <begin position="102"/>
        <end position="177"/>
    </location>
</feature>
<evidence type="ECO:0000259" key="14">
    <source>
        <dbReference type="PROSITE" id="PS51030"/>
    </source>
</evidence>
<sequence length="653" mass="73452">MNITANQLHMLPLPILRTGSSLDSSNSSSSVSSISPNDISPISNIHHQIPEGAYFNQHVHSSQTLLQLRDLHSSATDLCLSSTNGNINNNNGINCNINSISSNNCMVCGDKSAGKHYGVIACYGCKGFFRRTIRSNQRYSCRFNQKCNIDKDQRNACRFCRFQRCLAVGMEPDAIRPDRDIIGKQKNPRKRRNKKNGEDVELSSPDNVQQDDNYDDTCMIEFLKNIDINTSSGKESYSSETNNIKTESDINLIELFNCPYILQDYRIQTTFGFGRIASVINLSSALRRNVVLEIDWINSIFAMNSLKNTKDKVSLLKSSFAAFNSFYVASKTAILLNENKIRTVESLYLSEGSVIPIEVPQYLLDSHLLTKDLIERTIKQIAIPLHEMEITYEESFIMLGVVIAENAPVHFSSDSTYRFKTFHLKVLNALYYSIKTTFGHKGSKFVAKRYGDFIRLLNSLSKISNIFQDNVQFLKMFGNEVYDPILNIFFNAFSNNQVFYEETEEIKKTSNKISIGIQTSLSNCSNIGNSFITSSTQISPHTSPTSFSSNAHYFTQPQTNIFNQIANHQSSFPTNNGPFIFDNRISNPGITTNSIVNSFSNGEVSIDVSLKLKLVVNGFPDPDDETPDDVDDKEFCICEKSVVDVKGVFEDFN</sequence>
<evidence type="ECO:0000313" key="16">
    <source>
        <dbReference type="Proteomes" id="UP000035681"/>
    </source>
</evidence>
<dbReference type="PROSITE" id="PS51030">
    <property type="entry name" value="NUCLEAR_REC_DBD_2"/>
    <property type="match status" value="1"/>
</dbReference>
<keyword evidence="4 12" id="KW-0863">Zinc-finger</keyword>
<evidence type="ECO:0000256" key="5">
    <source>
        <dbReference type="ARBA" id="ARBA00022833"/>
    </source>
</evidence>
<dbReference type="SMART" id="SM00430">
    <property type="entry name" value="HOLI"/>
    <property type="match status" value="1"/>
</dbReference>
<evidence type="ECO:0000256" key="7">
    <source>
        <dbReference type="ARBA" id="ARBA00023125"/>
    </source>
</evidence>
<dbReference type="InterPro" id="IPR001628">
    <property type="entry name" value="Znf_hrmn_rcpt"/>
</dbReference>
<evidence type="ECO:0000256" key="11">
    <source>
        <dbReference type="ARBA" id="ARBA00037512"/>
    </source>
</evidence>
<dbReference type="WBParaSite" id="TCONS_00006466.p1">
    <property type="protein sequence ID" value="TCONS_00006466.p1"/>
    <property type="gene ID" value="XLOC_004611"/>
</dbReference>
<dbReference type="PROSITE" id="PS51843">
    <property type="entry name" value="NR_LBD"/>
    <property type="match status" value="1"/>
</dbReference>
<name>A0AAF5D513_STRER</name>
<evidence type="ECO:0000256" key="1">
    <source>
        <dbReference type="ARBA" id="ARBA00004123"/>
    </source>
</evidence>
<keyword evidence="6 12" id="KW-0805">Transcription regulation</keyword>
<evidence type="ECO:0000256" key="4">
    <source>
        <dbReference type="ARBA" id="ARBA00022771"/>
    </source>
</evidence>
<dbReference type="Pfam" id="PF00105">
    <property type="entry name" value="zf-C4"/>
    <property type="match status" value="1"/>
</dbReference>
<dbReference type="AlphaFoldDB" id="A0AAF5D513"/>
<keyword evidence="5 12" id="KW-0862">Zinc</keyword>
<dbReference type="GO" id="GO:0003700">
    <property type="term" value="F:DNA-binding transcription factor activity"/>
    <property type="evidence" value="ECO:0007669"/>
    <property type="project" value="InterPro"/>
</dbReference>
<dbReference type="FunFam" id="3.30.50.10:FF:000030">
    <property type="entry name" value="Nuclear Hormone Receptor family"/>
    <property type="match status" value="1"/>
</dbReference>
<keyword evidence="3 12" id="KW-0479">Metal-binding</keyword>
<evidence type="ECO:0000256" key="12">
    <source>
        <dbReference type="RuleBase" id="RU004334"/>
    </source>
</evidence>
<comment type="function">
    <text evidence="11">Orphan nuclear receptor.</text>
</comment>
<dbReference type="SUPFAM" id="SSF48508">
    <property type="entry name" value="Nuclear receptor ligand-binding domain"/>
    <property type="match status" value="1"/>
</dbReference>
<dbReference type="Pfam" id="PF00104">
    <property type="entry name" value="Hormone_recep"/>
    <property type="match status" value="1"/>
</dbReference>
<dbReference type="PANTHER" id="PTHR47519">
    <property type="entry name" value="NUCLEAR HORMONE RECEPTOR FAMILY MEMBER NHR-31-RELATED"/>
    <property type="match status" value="1"/>
</dbReference>
<keyword evidence="10 12" id="KW-0539">Nucleus</keyword>
<accession>A0AAF5D513</accession>
<comment type="similarity">
    <text evidence="2 12">Belongs to the nuclear hormone receptor family.</text>
</comment>
<evidence type="ECO:0000256" key="3">
    <source>
        <dbReference type="ARBA" id="ARBA00022723"/>
    </source>
</evidence>
<dbReference type="Proteomes" id="UP000035681">
    <property type="component" value="Unplaced"/>
</dbReference>
<proteinExistence type="inferred from homology"/>
<evidence type="ECO:0000313" key="17">
    <source>
        <dbReference type="WBParaSite" id="TCONS_00006466.p1"/>
    </source>
</evidence>
<evidence type="ECO:0000256" key="8">
    <source>
        <dbReference type="ARBA" id="ARBA00023163"/>
    </source>
</evidence>
<dbReference type="GO" id="GO:0005634">
    <property type="term" value="C:nucleus"/>
    <property type="evidence" value="ECO:0007669"/>
    <property type="project" value="UniProtKB-SubCell"/>
</dbReference>
<keyword evidence="9 12" id="KW-0675">Receptor</keyword>
<dbReference type="InterPro" id="IPR049636">
    <property type="entry name" value="HNF4-like_DBD"/>
</dbReference>
<dbReference type="GO" id="GO:0000978">
    <property type="term" value="F:RNA polymerase II cis-regulatory region sequence-specific DNA binding"/>
    <property type="evidence" value="ECO:0007669"/>
    <property type="project" value="InterPro"/>
</dbReference>
<dbReference type="GO" id="GO:0008270">
    <property type="term" value="F:zinc ion binding"/>
    <property type="evidence" value="ECO:0007669"/>
    <property type="project" value="UniProtKB-KW"/>
</dbReference>
<dbReference type="InterPro" id="IPR000536">
    <property type="entry name" value="Nucl_hrmn_rcpt_lig-bd"/>
</dbReference>
<evidence type="ECO:0000256" key="9">
    <source>
        <dbReference type="ARBA" id="ARBA00023170"/>
    </source>
</evidence>
<feature type="domain" description="NR LBD" evidence="15">
    <location>
        <begin position="239"/>
        <end position="493"/>
    </location>
</feature>
<keyword evidence="8 12" id="KW-0804">Transcription</keyword>
<reference evidence="17" key="1">
    <citation type="submission" date="2024-02" db="UniProtKB">
        <authorList>
            <consortium name="WormBaseParasite"/>
        </authorList>
    </citation>
    <scope>IDENTIFICATION</scope>
</reference>
<evidence type="ECO:0000256" key="6">
    <source>
        <dbReference type="ARBA" id="ARBA00023015"/>
    </source>
</evidence>
<evidence type="ECO:0000259" key="15">
    <source>
        <dbReference type="PROSITE" id="PS51843"/>
    </source>
</evidence>
<dbReference type="InterPro" id="IPR052496">
    <property type="entry name" value="Orphan_Nuclear_Rcpt"/>
</dbReference>
<dbReference type="CDD" id="cd06960">
    <property type="entry name" value="NR_DBD_HNF4A"/>
    <property type="match status" value="1"/>
</dbReference>
<dbReference type="Gene3D" id="1.10.565.10">
    <property type="entry name" value="Retinoid X Receptor"/>
    <property type="match status" value="1"/>
</dbReference>
<evidence type="ECO:0000256" key="10">
    <source>
        <dbReference type="ARBA" id="ARBA00023242"/>
    </source>
</evidence>
<organism evidence="16 17">
    <name type="scientific">Strongyloides stercoralis</name>
    <name type="common">Threadworm</name>
    <dbReference type="NCBI Taxonomy" id="6248"/>
    <lineage>
        <taxon>Eukaryota</taxon>
        <taxon>Metazoa</taxon>
        <taxon>Ecdysozoa</taxon>
        <taxon>Nematoda</taxon>
        <taxon>Chromadorea</taxon>
        <taxon>Rhabditida</taxon>
        <taxon>Tylenchina</taxon>
        <taxon>Panagrolaimomorpha</taxon>
        <taxon>Strongyloidoidea</taxon>
        <taxon>Strongyloididae</taxon>
        <taxon>Strongyloides</taxon>
    </lineage>
</organism>
<dbReference type="Gene3D" id="3.30.50.10">
    <property type="entry name" value="Erythroid Transcription Factor GATA-1, subunit A"/>
    <property type="match status" value="1"/>
</dbReference>
<dbReference type="PROSITE" id="PS00031">
    <property type="entry name" value="NUCLEAR_REC_DBD_1"/>
    <property type="match status" value="1"/>
</dbReference>
<evidence type="ECO:0000256" key="2">
    <source>
        <dbReference type="ARBA" id="ARBA00005993"/>
    </source>
</evidence>
<dbReference type="PRINTS" id="PR00047">
    <property type="entry name" value="STROIDFINGER"/>
</dbReference>
<dbReference type="SMART" id="SM00399">
    <property type="entry name" value="ZnF_C4"/>
    <property type="match status" value="1"/>
</dbReference>
<dbReference type="PANTHER" id="PTHR47519:SF5">
    <property type="entry name" value="NUCLEAR HORMONE RECEPTOR E75"/>
    <property type="match status" value="1"/>
</dbReference>
<protein>
    <submittedName>
        <fullName evidence="17">Nuclear receptor domain-containing protein</fullName>
    </submittedName>
</protein>